<evidence type="ECO:0000313" key="1">
    <source>
        <dbReference type="EMBL" id="PBK82831.1"/>
    </source>
</evidence>
<gene>
    <name evidence="1" type="ORF">ARMGADRAFT_686715</name>
</gene>
<protein>
    <submittedName>
        <fullName evidence="1">Uncharacterized protein</fullName>
    </submittedName>
</protein>
<dbReference type="EMBL" id="KZ293712">
    <property type="protein sequence ID" value="PBK82831.1"/>
    <property type="molecule type" value="Genomic_DNA"/>
</dbReference>
<keyword evidence="2" id="KW-1185">Reference proteome</keyword>
<dbReference type="InParanoid" id="A0A2H3CIC6"/>
<dbReference type="AlphaFoldDB" id="A0A2H3CIC6"/>
<reference evidence="2" key="1">
    <citation type="journal article" date="2017" name="Nat. Ecol. Evol.">
        <title>Genome expansion and lineage-specific genetic innovations in the forest pathogenic fungi Armillaria.</title>
        <authorList>
            <person name="Sipos G."/>
            <person name="Prasanna A.N."/>
            <person name="Walter M.C."/>
            <person name="O'Connor E."/>
            <person name="Balint B."/>
            <person name="Krizsan K."/>
            <person name="Kiss B."/>
            <person name="Hess J."/>
            <person name="Varga T."/>
            <person name="Slot J."/>
            <person name="Riley R."/>
            <person name="Boka B."/>
            <person name="Rigling D."/>
            <person name="Barry K."/>
            <person name="Lee J."/>
            <person name="Mihaltcheva S."/>
            <person name="LaButti K."/>
            <person name="Lipzen A."/>
            <person name="Waldron R."/>
            <person name="Moloney N.M."/>
            <person name="Sperisen C."/>
            <person name="Kredics L."/>
            <person name="Vagvoelgyi C."/>
            <person name="Patrignani A."/>
            <person name="Fitzpatrick D."/>
            <person name="Nagy I."/>
            <person name="Doyle S."/>
            <person name="Anderson J.B."/>
            <person name="Grigoriev I.V."/>
            <person name="Gueldener U."/>
            <person name="Muensterkoetter M."/>
            <person name="Nagy L.G."/>
        </authorList>
    </citation>
    <scope>NUCLEOTIDE SEQUENCE [LARGE SCALE GENOMIC DNA]</scope>
    <source>
        <strain evidence="2">Ar21-2</strain>
    </source>
</reference>
<evidence type="ECO:0000313" key="2">
    <source>
        <dbReference type="Proteomes" id="UP000217790"/>
    </source>
</evidence>
<name>A0A2H3CIC6_ARMGA</name>
<dbReference type="Proteomes" id="UP000217790">
    <property type="component" value="Unassembled WGS sequence"/>
</dbReference>
<proteinExistence type="predicted"/>
<sequence length="97" mass="11051">MGLATTTDWLACCSYLLPSLCLHNLFIMYLKSSVVSPYIYHHSVCILLRPEETCERDGGIYVCVSVWLMDSRAFDPGMHRPFLLFCVRFESLGPVTL</sequence>
<accession>A0A2H3CIC6</accession>
<dbReference type="OrthoDB" id="10518027at2759"/>
<organism evidence="1 2">
    <name type="scientific">Armillaria gallica</name>
    <name type="common">Bulbous honey fungus</name>
    <name type="synonym">Armillaria bulbosa</name>
    <dbReference type="NCBI Taxonomy" id="47427"/>
    <lineage>
        <taxon>Eukaryota</taxon>
        <taxon>Fungi</taxon>
        <taxon>Dikarya</taxon>
        <taxon>Basidiomycota</taxon>
        <taxon>Agaricomycotina</taxon>
        <taxon>Agaricomycetes</taxon>
        <taxon>Agaricomycetidae</taxon>
        <taxon>Agaricales</taxon>
        <taxon>Marasmiineae</taxon>
        <taxon>Physalacriaceae</taxon>
        <taxon>Armillaria</taxon>
    </lineage>
</organism>